<feature type="compositionally biased region" description="Basic and acidic residues" evidence="2">
    <location>
        <begin position="35"/>
        <end position="68"/>
    </location>
</feature>
<feature type="region of interest" description="Disordered" evidence="2">
    <location>
        <begin position="478"/>
        <end position="526"/>
    </location>
</feature>
<proteinExistence type="predicted"/>
<feature type="compositionally biased region" description="Low complexity" evidence="2">
    <location>
        <begin position="13"/>
        <end position="28"/>
    </location>
</feature>
<dbReference type="InterPro" id="IPR043910">
    <property type="entry name" value="DUF5767"/>
</dbReference>
<accession>A0A6C0ACU3</accession>
<organism evidence="3">
    <name type="scientific">viral metagenome</name>
    <dbReference type="NCBI Taxonomy" id="1070528"/>
    <lineage>
        <taxon>unclassified sequences</taxon>
        <taxon>metagenomes</taxon>
        <taxon>organismal metagenomes</taxon>
    </lineage>
</organism>
<keyword evidence="1" id="KW-0175">Coiled coil</keyword>
<protein>
    <submittedName>
        <fullName evidence="3">Uncharacterized protein</fullName>
    </submittedName>
</protein>
<dbReference type="EMBL" id="MN740543">
    <property type="protein sequence ID" value="QHS77225.1"/>
    <property type="molecule type" value="Genomic_DNA"/>
</dbReference>
<evidence type="ECO:0000256" key="1">
    <source>
        <dbReference type="SAM" id="Coils"/>
    </source>
</evidence>
<dbReference type="Pfam" id="PF19071">
    <property type="entry name" value="DUF5767"/>
    <property type="match status" value="1"/>
</dbReference>
<name>A0A6C0ACU3_9ZZZZ</name>
<feature type="region of interest" description="Disordered" evidence="2">
    <location>
        <begin position="1"/>
        <end position="127"/>
    </location>
</feature>
<reference evidence="3" key="1">
    <citation type="journal article" date="2020" name="Nature">
        <title>Giant virus diversity and host interactions through global metagenomics.</title>
        <authorList>
            <person name="Schulz F."/>
            <person name="Roux S."/>
            <person name="Paez-Espino D."/>
            <person name="Jungbluth S."/>
            <person name="Walsh D.A."/>
            <person name="Denef V.J."/>
            <person name="McMahon K.D."/>
            <person name="Konstantinidis K.T."/>
            <person name="Eloe-Fadrosh E.A."/>
            <person name="Kyrpides N.C."/>
            <person name="Woyke T."/>
        </authorList>
    </citation>
    <scope>NUCLEOTIDE SEQUENCE</scope>
    <source>
        <strain evidence="3">GVMAG-S-1004661-13</strain>
    </source>
</reference>
<dbReference type="AlphaFoldDB" id="A0A6C0ACU3"/>
<feature type="coiled-coil region" evidence="1">
    <location>
        <begin position="402"/>
        <end position="457"/>
    </location>
</feature>
<feature type="compositionally biased region" description="Basic residues" evidence="2">
    <location>
        <begin position="508"/>
        <end position="519"/>
    </location>
</feature>
<feature type="compositionally biased region" description="Low complexity" evidence="2">
    <location>
        <begin position="71"/>
        <end position="89"/>
    </location>
</feature>
<feature type="coiled-coil region" evidence="1">
    <location>
        <begin position="320"/>
        <end position="369"/>
    </location>
</feature>
<sequence length="526" mass="60140">MSQFLGAKPNLIDTSNNRSNDSDTSSDSPGLVTDTKTDMKFELLANEDKMVPPEKRQFMDRDDKKTESSDTESSSSSRKSSSSTSTRSSRSSKSKKSSDSKNKMPSFIPPQPKGGQGGPSFGDGITNREKKVPIEMSEEELYLEKLEWLTKLGELTQQGIKLSQNYNLESDIKSMKFEYDLHTRMKAKSNGVEWMANFTVLTVQGLEMVNDKYDPFSLKLKGWGDQVHRDINSYYDVFGELYEKYAGKGKKMAPEIKLMFMLVLGAGKFHMMNSFANDESLEDKLDGDPDLAETLRAKARADKMKDLSTNQQEKFREYANKQHEEAMKKASNLNNLQNAKREFQIKQEMIRKQNELNNLRQQLSEASVDENEPKINGPSIPPEMARRLAMRQNPNYENEVMQQQYQEAMKQQQIQNQMMDEQMKQVHQNQMEHYRQMQIEEQKRMMIQKELEKKTKDIDVQSIGTKVSLSPGIQSLLKSNGSGFIKSADDSDSTGSFLESLSKGDKTKVRKTKKQKKSIPKIDTKN</sequence>
<evidence type="ECO:0000256" key="2">
    <source>
        <dbReference type="SAM" id="MobiDB-lite"/>
    </source>
</evidence>
<evidence type="ECO:0000313" key="3">
    <source>
        <dbReference type="EMBL" id="QHS77225.1"/>
    </source>
</evidence>